<protein>
    <submittedName>
        <fullName evidence="1">Uncharacterized protein</fullName>
    </submittedName>
</protein>
<accession>A0ABV7PJ06</accession>
<comment type="caution">
    <text evidence="1">The sequence shown here is derived from an EMBL/GenBank/DDBJ whole genome shotgun (WGS) entry which is preliminary data.</text>
</comment>
<reference evidence="2" key="1">
    <citation type="journal article" date="2019" name="Int. J. Syst. Evol. Microbiol.">
        <title>The Global Catalogue of Microorganisms (GCM) 10K type strain sequencing project: providing services to taxonomists for standard genome sequencing and annotation.</title>
        <authorList>
            <consortium name="The Broad Institute Genomics Platform"/>
            <consortium name="The Broad Institute Genome Sequencing Center for Infectious Disease"/>
            <person name="Wu L."/>
            <person name="Ma J."/>
        </authorList>
    </citation>
    <scope>NUCLEOTIDE SEQUENCE [LARGE SCALE GENOMIC DNA]</scope>
    <source>
        <strain evidence="2">CCM 7480</strain>
    </source>
</reference>
<gene>
    <name evidence="1" type="ORF">ACFOPH_09280</name>
</gene>
<dbReference type="Proteomes" id="UP001595665">
    <property type="component" value="Unassembled WGS sequence"/>
</dbReference>
<evidence type="ECO:0000313" key="2">
    <source>
        <dbReference type="Proteomes" id="UP001595665"/>
    </source>
</evidence>
<keyword evidence="2" id="KW-1185">Reference proteome</keyword>
<dbReference type="RefSeq" id="WP_222706934.1">
    <property type="nucleotide sequence ID" value="NZ_JBHRVV010000001.1"/>
</dbReference>
<organism evidence="1 2">
    <name type="scientific">Massilia haematophila</name>
    <dbReference type="NCBI Taxonomy" id="457923"/>
    <lineage>
        <taxon>Bacteria</taxon>
        <taxon>Pseudomonadati</taxon>
        <taxon>Pseudomonadota</taxon>
        <taxon>Betaproteobacteria</taxon>
        <taxon>Burkholderiales</taxon>
        <taxon>Oxalobacteraceae</taxon>
        <taxon>Telluria group</taxon>
        <taxon>Massilia</taxon>
    </lineage>
</organism>
<dbReference type="EMBL" id="JBHRVV010000001">
    <property type="protein sequence ID" value="MFC3458436.1"/>
    <property type="molecule type" value="Genomic_DNA"/>
</dbReference>
<proteinExistence type="predicted"/>
<evidence type="ECO:0000313" key="1">
    <source>
        <dbReference type="EMBL" id="MFC3458436.1"/>
    </source>
</evidence>
<name>A0ABV7PJ06_9BURK</name>
<sequence length="412" mass="47248">MTHKSFIEEIFACPKNYIIMTIARSPLLCFFTNDDYINELCLAYWSLNEHGKWCSSLAQLTIQTRKSRAALHSLTKENSSAYILYLRCEECTNPIQVTSRTHFESVTRVAKRNRQYRCDNCIDRQAVKQSKPPELPLDQVSEASSQKVRTVIDYNQLDYTNAFLLYSLLSAAGEQWNNNTIAPISAQIGTLAPTPSLTTEIYLHLHSEKIIIPSPSSCNRPFPNIGDNSYLTFLPNDVTWILVLDERKMTPASLMNALELIIGKFDPASASALWYLIAEAECERYFGELCDRYRFKRQMLYTEKVAGAIRYCLDRLSLPQVWNILWCTMRTVAALVQEGTYSHPHVYNMISTIIMRDVDRRIANNQQIRPWGRLQPHKESVITSVLFDKVFHTGTAAFEQVNGKNSSLYQQP</sequence>